<keyword evidence="4" id="KW-0677">Repeat</keyword>
<dbReference type="Pfam" id="PF00581">
    <property type="entry name" value="Rhodanese"/>
    <property type="match status" value="2"/>
</dbReference>
<keyword evidence="3 6" id="KW-0808">Transferase</keyword>
<dbReference type="FunFam" id="3.40.250.10:FF:000015">
    <property type="entry name" value="Sulfurtransferase"/>
    <property type="match status" value="1"/>
</dbReference>
<dbReference type="Proteomes" id="UP000234240">
    <property type="component" value="Unassembled WGS sequence"/>
</dbReference>
<evidence type="ECO:0000256" key="1">
    <source>
        <dbReference type="ARBA" id="ARBA00004496"/>
    </source>
</evidence>
<keyword evidence="2" id="KW-0963">Cytoplasm</keyword>
<dbReference type="PANTHER" id="PTHR11364">
    <property type="entry name" value="THIOSULFATE SULFERTANSFERASE"/>
    <property type="match status" value="1"/>
</dbReference>
<dbReference type="PROSITE" id="PS00380">
    <property type="entry name" value="RHODANESE_1"/>
    <property type="match status" value="1"/>
</dbReference>
<dbReference type="InterPro" id="IPR001307">
    <property type="entry name" value="Thiosulphate_STrfase_CS"/>
</dbReference>
<dbReference type="AlphaFoldDB" id="A0A2N5DYI9"/>
<evidence type="ECO:0000256" key="5">
    <source>
        <dbReference type="ARBA" id="ARBA00051793"/>
    </source>
</evidence>
<dbReference type="FunFam" id="3.40.250.10:FF:000001">
    <property type="entry name" value="Sulfurtransferase"/>
    <property type="match status" value="1"/>
</dbReference>
<dbReference type="PANTHER" id="PTHR11364:SF27">
    <property type="entry name" value="SULFURTRANSFERASE"/>
    <property type="match status" value="1"/>
</dbReference>
<evidence type="ECO:0000256" key="2">
    <source>
        <dbReference type="ARBA" id="ARBA00022490"/>
    </source>
</evidence>
<protein>
    <recommendedName>
        <fullName evidence="6">Sulfurtransferase</fullName>
    </recommendedName>
</protein>
<keyword evidence="8" id="KW-0670">Pyruvate</keyword>
<evidence type="ECO:0000259" key="7">
    <source>
        <dbReference type="PROSITE" id="PS50206"/>
    </source>
</evidence>
<dbReference type="GO" id="GO:0004792">
    <property type="term" value="F:thiosulfate-cyanide sulfurtransferase activity"/>
    <property type="evidence" value="ECO:0007669"/>
    <property type="project" value="InterPro"/>
</dbReference>
<evidence type="ECO:0000256" key="3">
    <source>
        <dbReference type="ARBA" id="ARBA00022679"/>
    </source>
</evidence>
<evidence type="ECO:0000256" key="6">
    <source>
        <dbReference type="RuleBase" id="RU000507"/>
    </source>
</evidence>
<reference evidence="8 9" key="1">
    <citation type="submission" date="2017-12" db="EMBL/GenBank/DDBJ databases">
        <title>Characterization of six clinical isolates of Enterochimera gen. nov., a novel genus of the Yersiniaciae family and the three species Enterochimera arupensis sp. nov., Enterochimera coloradensis sp. nov, and Enterochimera californica sp. nov.</title>
        <authorList>
            <person name="Rossi A."/>
            <person name="Fisher M."/>
        </authorList>
    </citation>
    <scope>NUCLEOTIDE SEQUENCE [LARGE SCALE GENOMIC DNA]</scope>
    <source>
        <strain evidence="9">2015-Iso6</strain>
    </source>
</reference>
<dbReference type="InterPro" id="IPR036873">
    <property type="entry name" value="Rhodanese-like_dom_sf"/>
</dbReference>
<feature type="domain" description="Rhodanese" evidence="7">
    <location>
        <begin position="166"/>
        <end position="274"/>
    </location>
</feature>
<name>A0A2N5DYI9_9GAMM</name>
<dbReference type="CDD" id="cd01449">
    <property type="entry name" value="TST_Repeat_2"/>
    <property type="match status" value="1"/>
</dbReference>
<dbReference type="GO" id="GO:0005829">
    <property type="term" value="C:cytosol"/>
    <property type="evidence" value="ECO:0007669"/>
    <property type="project" value="TreeGrafter"/>
</dbReference>
<dbReference type="RefSeq" id="WP_101817883.1">
    <property type="nucleotide sequence ID" value="NZ_PJZF01000020.1"/>
</dbReference>
<feature type="domain" description="Rhodanese" evidence="7">
    <location>
        <begin position="17"/>
        <end position="136"/>
    </location>
</feature>
<gene>
    <name evidence="8" type="ORF">CYR55_18800</name>
</gene>
<evidence type="ECO:0000313" key="9">
    <source>
        <dbReference type="Proteomes" id="UP000234240"/>
    </source>
</evidence>
<dbReference type="EMBL" id="PJZF01000020">
    <property type="protein sequence ID" value="PLR32622.1"/>
    <property type="molecule type" value="Genomic_DNA"/>
</dbReference>
<dbReference type="SMART" id="SM00450">
    <property type="entry name" value="RHOD"/>
    <property type="match status" value="2"/>
</dbReference>
<organism evidence="8 9">
    <name type="scientific">Chimaeribacter californicus</name>
    <dbReference type="NCBI Taxonomy" id="2060067"/>
    <lineage>
        <taxon>Bacteria</taxon>
        <taxon>Pseudomonadati</taxon>
        <taxon>Pseudomonadota</taxon>
        <taxon>Gammaproteobacteria</taxon>
        <taxon>Enterobacterales</taxon>
        <taxon>Yersiniaceae</taxon>
        <taxon>Chimaeribacter</taxon>
    </lineage>
</organism>
<comment type="subcellular location">
    <subcellularLocation>
        <location evidence="1">Cytoplasm</location>
    </subcellularLocation>
</comment>
<dbReference type="InterPro" id="IPR001763">
    <property type="entry name" value="Rhodanese-like_dom"/>
</dbReference>
<comment type="catalytic activity">
    <reaction evidence="5">
        <text>2-oxo-3-sulfanylpropanoate + [thioredoxin]-dithiol = [thioredoxin]-disulfide + hydrogen sulfide + pyruvate + H(+)</text>
        <dbReference type="Rhea" id="RHEA:21740"/>
        <dbReference type="Rhea" id="RHEA-COMP:10698"/>
        <dbReference type="Rhea" id="RHEA-COMP:10700"/>
        <dbReference type="ChEBI" id="CHEBI:15361"/>
        <dbReference type="ChEBI" id="CHEBI:15378"/>
        <dbReference type="ChEBI" id="CHEBI:29919"/>
        <dbReference type="ChEBI" id="CHEBI:29950"/>
        <dbReference type="ChEBI" id="CHEBI:50058"/>
        <dbReference type="ChEBI" id="CHEBI:57678"/>
        <dbReference type="EC" id="2.8.1.2"/>
    </reaction>
    <physiologicalReaction direction="left-to-right" evidence="5">
        <dbReference type="Rhea" id="RHEA:21741"/>
    </physiologicalReaction>
</comment>
<dbReference type="InterPro" id="IPR045078">
    <property type="entry name" value="TST/MPST-like"/>
</dbReference>
<dbReference type="CDD" id="cd01448">
    <property type="entry name" value="TST_Repeat_1"/>
    <property type="match status" value="1"/>
</dbReference>
<dbReference type="GO" id="GO:0016784">
    <property type="term" value="F:3-mercaptopyruvate sulfurtransferase activity"/>
    <property type="evidence" value="ECO:0007669"/>
    <property type="project" value="UniProtKB-EC"/>
</dbReference>
<evidence type="ECO:0000256" key="4">
    <source>
        <dbReference type="ARBA" id="ARBA00022737"/>
    </source>
</evidence>
<dbReference type="NCBIfam" id="NF008557">
    <property type="entry name" value="PRK11493.1"/>
    <property type="match status" value="1"/>
</dbReference>
<dbReference type="OrthoDB" id="9781034at2"/>
<dbReference type="Gene3D" id="3.40.250.10">
    <property type="entry name" value="Rhodanese-like domain"/>
    <property type="match status" value="2"/>
</dbReference>
<comment type="caution">
    <text evidence="8">The sequence shown here is derived from an EMBL/GenBank/DDBJ whole genome shotgun (WGS) entry which is preliminary data.</text>
</comment>
<proteinExistence type="predicted"/>
<accession>A0A2N5DYI9</accession>
<dbReference type="PROSITE" id="PS50206">
    <property type="entry name" value="RHODANESE_3"/>
    <property type="match status" value="2"/>
</dbReference>
<evidence type="ECO:0000313" key="8">
    <source>
        <dbReference type="EMBL" id="PLR32622.1"/>
    </source>
</evidence>
<sequence>MTASYLVSPHWLEKHLQDDNLIVLDCRKAKPGTTPPRPLEEEYRDAHIPGAVYFDVDKLSDQHTPLPHMLADDAYFAREAGKLGIRNDQTIVAYDDGDFFSAPRIWWMLRHYGAQDVRVLDGGINAWRAEGRPLEQGEVSRPPQTFRAAFDRSQVKSVKEVSALSQSGEAQIVDARAAGRFRGEVPEPRPGLHSGHIPNSLNVPFTLLSADGRLKKPDALKQTFIDQGVDLEKPVVASCGSGVTAAALVFALATLGVEATLYDGAWTEWGDLNAPWPVEKGPVEKGPVEKG</sequence>
<dbReference type="PROSITE" id="PS00683">
    <property type="entry name" value="RHODANESE_2"/>
    <property type="match status" value="1"/>
</dbReference>
<keyword evidence="9" id="KW-1185">Reference proteome</keyword>
<dbReference type="SUPFAM" id="SSF52821">
    <property type="entry name" value="Rhodanese/Cell cycle control phosphatase"/>
    <property type="match status" value="2"/>
</dbReference>